<dbReference type="OrthoDB" id="4753184at2"/>
<dbReference type="PANTHER" id="PTHR46766">
    <property type="entry name" value="GLUTAMINE-RICH PROTEIN 2"/>
    <property type="match status" value="1"/>
</dbReference>
<feature type="region of interest" description="Disordered" evidence="3">
    <location>
        <begin position="170"/>
        <end position="189"/>
    </location>
</feature>
<protein>
    <submittedName>
        <fullName evidence="6">PPE family protein PPE32</fullName>
    </submittedName>
</protein>
<dbReference type="EMBL" id="MVHM01000014">
    <property type="protein sequence ID" value="ORA34688.1"/>
    <property type="molecule type" value="Genomic_DNA"/>
</dbReference>
<feature type="coiled-coil region" evidence="2">
    <location>
        <begin position="428"/>
        <end position="455"/>
    </location>
</feature>
<feature type="region of interest" description="Disordered" evidence="3">
    <location>
        <begin position="399"/>
        <end position="428"/>
    </location>
</feature>
<dbReference type="Pfam" id="PF00823">
    <property type="entry name" value="PPE"/>
    <property type="match status" value="1"/>
</dbReference>
<dbReference type="SUPFAM" id="SSF140459">
    <property type="entry name" value="PE/PPE dimer-like"/>
    <property type="match status" value="1"/>
</dbReference>
<evidence type="ECO:0000259" key="4">
    <source>
        <dbReference type="Pfam" id="PF00823"/>
    </source>
</evidence>
<keyword evidence="2" id="KW-0175">Coiled coil</keyword>
<evidence type="ECO:0000313" key="7">
    <source>
        <dbReference type="EMBL" id="ORA34688.1"/>
    </source>
</evidence>
<accession>A0A7I7W896</accession>
<organism evidence="7 8">
    <name type="scientific">Mycobacterium branderi</name>
    <dbReference type="NCBI Taxonomy" id="43348"/>
    <lineage>
        <taxon>Bacteria</taxon>
        <taxon>Bacillati</taxon>
        <taxon>Actinomycetota</taxon>
        <taxon>Actinomycetes</taxon>
        <taxon>Mycobacteriales</taxon>
        <taxon>Mycobacteriaceae</taxon>
        <taxon>Mycobacterium</taxon>
    </lineage>
</organism>
<dbReference type="Gene3D" id="1.20.1260.20">
    <property type="entry name" value="PPE superfamily"/>
    <property type="match status" value="1"/>
</dbReference>
<evidence type="ECO:0000256" key="1">
    <source>
        <dbReference type="ARBA" id="ARBA00010652"/>
    </source>
</evidence>
<dbReference type="Pfam" id="PF12484">
    <property type="entry name" value="PPE-SVP"/>
    <property type="match status" value="1"/>
</dbReference>
<evidence type="ECO:0000256" key="2">
    <source>
        <dbReference type="SAM" id="Coils"/>
    </source>
</evidence>
<dbReference type="PANTHER" id="PTHR46766:SF1">
    <property type="entry name" value="GLUTAMINE-RICH PROTEIN 2"/>
    <property type="match status" value="1"/>
</dbReference>
<proteinExistence type="inferred from homology"/>
<dbReference type="EMBL" id="AP022606">
    <property type="protein sequence ID" value="BBZ12643.1"/>
    <property type="molecule type" value="Genomic_DNA"/>
</dbReference>
<keyword evidence="9" id="KW-1185">Reference proteome</keyword>
<evidence type="ECO:0000259" key="5">
    <source>
        <dbReference type="Pfam" id="PF12484"/>
    </source>
</evidence>
<dbReference type="Proteomes" id="UP000192441">
    <property type="component" value="Unassembled WGS sequence"/>
</dbReference>
<dbReference type="GO" id="GO:0052572">
    <property type="term" value="P:response to host immune response"/>
    <property type="evidence" value="ECO:0007669"/>
    <property type="project" value="TreeGrafter"/>
</dbReference>
<feature type="domain" description="PPE family C-terminal" evidence="5">
    <location>
        <begin position="312"/>
        <end position="397"/>
    </location>
</feature>
<name>A0A7I7W896_9MYCO</name>
<dbReference type="InterPro" id="IPR022171">
    <property type="entry name" value="PPE_C"/>
</dbReference>
<sequence>MDFAVLPPEINSGRMYAGAGAGPMMAAAAAWDGLAAELSSAATSYQSVVSGLTGGPWLGPASSSMAAAAAPYVAWMNTTAAQAEQTANQARAAAAAYEAAFTATVPPPVIAANRALLMTLIATNILGQNTPAIAATEAHYAEMWAQDAAAMYGYAGTSAAATQLAPFNSAPQNTNPAGTGAQSAAVSQATSTSTATGGVSQTLSQIPQALQGLATGGASTDPIASLLDWLNSPLGTALNTFSGSIGQPFTYFSSLPFLASGVEYMMNPLYTAGLMTQATAAPEAADGALGAGLMSSSGSGASSAGVGGAEVSAGLGRAASVGGLSVPQSWGSAAPEIRLASAAKALPGMGLGGVPEAGAIGGPGGIMGGVPPVGSVVNAPRNGEPRSRYAPRPKVVATLPGERGGHDDTPSRSVVPHGCPRVGEGPLSERERAELDQLRHELAELAMERDAAARLIKEAIRP</sequence>
<evidence type="ECO:0000256" key="3">
    <source>
        <dbReference type="SAM" id="MobiDB-lite"/>
    </source>
</evidence>
<feature type="domain" description="PPE" evidence="4">
    <location>
        <begin position="2"/>
        <end position="164"/>
    </location>
</feature>
<evidence type="ECO:0000313" key="6">
    <source>
        <dbReference type="EMBL" id="BBZ12643.1"/>
    </source>
</evidence>
<reference evidence="6" key="3">
    <citation type="submission" date="2020-02" db="EMBL/GenBank/DDBJ databases">
        <authorList>
            <person name="Matsumoto Y."/>
            <person name="Kinjo T."/>
            <person name="Motooka D."/>
            <person name="Nabeya D."/>
            <person name="Jung N."/>
            <person name="Uechi K."/>
            <person name="Horii T."/>
            <person name="Iida T."/>
            <person name="Fujita J."/>
            <person name="Nakamura S."/>
        </authorList>
    </citation>
    <scope>NUCLEOTIDE SEQUENCE</scope>
    <source>
        <strain evidence="6">JCM 12687</strain>
    </source>
</reference>
<dbReference type="RefSeq" id="WP_083132962.1">
    <property type="nucleotide sequence ID" value="NZ_AP022606.1"/>
</dbReference>
<dbReference type="Proteomes" id="UP000467379">
    <property type="component" value="Chromosome"/>
</dbReference>
<comment type="similarity">
    <text evidence="1">Belongs to the mycobacterial PPE family.</text>
</comment>
<dbReference type="InterPro" id="IPR038332">
    <property type="entry name" value="PPE_sf"/>
</dbReference>
<reference evidence="6 9" key="2">
    <citation type="journal article" date="2019" name="Emerg. Microbes Infect.">
        <title>Comprehensive subspecies identification of 175 nontuberculous mycobacteria species based on 7547 genomic profiles.</title>
        <authorList>
            <person name="Matsumoto Y."/>
            <person name="Kinjo T."/>
            <person name="Motooka D."/>
            <person name="Nabeya D."/>
            <person name="Jung N."/>
            <person name="Uechi K."/>
            <person name="Horii T."/>
            <person name="Iida T."/>
            <person name="Fujita J."/>
            <person name="Nakamura S."/>
        </authorList>
    </citation>
    <scope>NUCLEOTIDE SEQUENCE [LARGE SCALE GENOMIC DNA]</scope>
    <source>
        <strain evidence="6 9">JCM 12687</strain>
    </source>
</reference>
<dbReference type="InterPro" id="IPR000030">
    <property type="entry name" value="PPE_dom"/>
</dbReference>
<evidence type="ECO:0000313" key="9">
    <source>
        <dbReference type="Proteomes" id="UP000467379"/>
    </source>
</evidence>
<dbReference type="FunFam" id="1.20.1260.20:FF:000001">
    <property type="entry name" value="PPE family protein PPE41"/>
    <property type="match status" value="1"/>
</dbReference>
<feature type="compositionally biased region" description="Low complexity" evidence="3">
    <location>
        <begin position="177"/>
        <end position="189"/>
    </location>
</feature>
<gene>
    <name evidence="6" type="primary">PPE32_2</name>
    <name evidence="7" type="ORF">BST20_19050</name>
    <name evidence="6" type="ORF">MBRA_28380</name>
</gene>
<evidence type="ECO:0000313" key="8">
    <source>
        <dbReference type="Proteomes" id="UP000192441"/>
    </source>
</evidence>
<dbReference type="AlphaFoldDB" id="A0A7I7W896"/>
<reference evidence="7 8" key="1">
    <citation type="submission" date="2016-12" db="EMBL/GenBank/DDBJ databases">
        <title>The new phylogeny of genus Mycobacterium.</title>
        <authorList>
            <person name="Tortoli E."/>
            <person name="Trovato A."/>
            <person name="Cirillo D.M."/>
        </authorList>
    </citation>
    <scope>NUCLEOTIDE SEQUENCE [LARGE SCALE GENOMIC DNA]</scope>
    <source>
        <strain evidence="7 8">DSM 44624</strain>
    </source>
</reference>